<accession>E0XVJ5</accession>
<dbReference type="AlphaFoldDB" id="E0XVJ5"/>
<reference evidence="1" key="1">
    <citation type="journal article" date="2011" name="Environ. Microbiol.">
        <title>Time-series analyses of Monterey Bay coastal microbial picoplankton using a 'genome proxy' microarray.</title>
        <authorList>
            <person name="Rich V.I."/>
            <person name="Pham V.D."/>
            <person name="Eppley J."/>
            <person name="Shi Y."/>
            <person name="DeLong E.F."/>
        </authorList>
    </citation>
    <scope>NUCLEOTIDE SEQUENCE</scope>
</reference>
<organism evidence="1">
    <name type="scientific">uncultured delta proteobacterium HF4000_08N17</name>
    <dbReference type="NCBI Taxonomy" id="710836"/>
    <lineage>
        <taxon>Bacteria</taxon>
        <taxon>Deltaproteobacteria</taxon>
        <taxon>environmental samples</taxon>
    </lineage>
</organism>
<dbReference type="EMBL" id="GU474888">
    <property type="protein sequence ID" value="ADI18436.1"/>
    <property type="molecule type" value="Genomic_DNA"/>
</dbReference>
<proteinExistence type="predicted"/>
<sequence length="58" mass="6728">MTDLTDLLQNKSAIAFNTLENFKCLVLGKASDRIWRLINVKSQFMLLSLQFPLWIINT</sequence>
<evidence type="ECO:0000313" key="1">
    <source>
        <dbReference type="EMBL" id="ADI18436.1"/>
    </source>
</evidence>
<protein>
    <submittedName>
        <fullName evidence="1">Uncharacterized protein</fullName>
    </submittedName>
</protein>
<name>E0XVJ5_9DELT</name>